<evidence type="ECO:0000256" key="1">
    <source>
        <dbReference type="ARBA" id="ARBA00022460"/>
    </source>
</evidence>
<sequence length="298" mass="33882">MSGKVLLSICFMGLSQAVLIHDSDGHKNDYNLQTPHGWQTVKVYYPPNSPAFGYKYEPYTYPKYEFEYSVSDKKTGDHKHHHETRDGDRVRGEYSLVESDGSLRKVQYQADDHNGFNAVVSKTVNKHGDHAVSITDHTRFFYPIGHGIKINHYFPDNNYHYQNKEQNESDESKQVNEEKDTTAGKTNEEPKMLVIDSGDKVVMVEPEQKTEIVPSQKPEGIETVQVVPAIVSVVPEKSVTEQVNNEVALPVIVENKDVNPSKELPSKPDDQTAEKDDQHLDSEVASSYYHSKIYYVSY</sequence>
<evidence type="ECO:0008006" key="8">
    <source>
        <dbReference type="Google" id="ProtNLM"/>
    </source>
</evidence>
<dbReference type="PROSITE" id="PS51155">
    <property type="entry name" value="CHIT_BIND_RR_2"/>
    <property type="match status" value="1"/>
</dbReference>
<dbReference type="AlphaFoldDB" id="A0A2W1BVI0"/>
<dbReference type="OrthoDB" id="7789829at2759"/>
<dbReference type="GO" id="GO:0042302">
    <property type="term" value="F:structural constituent of cuticle"/>
    <property type="evidence" value="ECO:0007669"/>
    <property type="project" value="UniProtKB-UniRule"/>
</dbReference>
<evidence type="ECO:0000256" key="5">
    <source>
        <dbReference type="SAM" id="SignalP"/>
    </source>
</evidence>
<protein>
    <recommendedName>
        <fullName evidence="8">Cuticle protein</fullName>
    </recommendedName>
</protein>
<evidence type="ECO:0000256" key="4">
    <source>
        <dbReference type="SAM" id="MobiDB-lite"/>
    </source>
</evidence>
<dbReference type="EMBL" id="KZ149892">
    <property type="protein sequence ID" value="PZC78989.1"/>
    <property type="molecule type" value="Genomic_DNA"/>
</dbReference>
<keyword evidence="7" id="KW-1185">Reference proteome</keyword>
<evidence type="ECO:0000313" key="7">
    <source>
        <dbReference type="Proteomes" id="UP000249218"/>
    </source>
</evidence>
<dbReference type="GO" id="GO:0005615">
    <property type="term" value="C:extracellular space"/>
    <property type="evidence" value="ECO:0007669"/>
    <property type="project" value="TreeGrafter"/>
</dbReference>
<dbReference type="PROSITE" id="PS00233">
    <property type="entry name" value="CHIT_BIND_RR_1"/>
    <property type="match status" value="1"/>
</dbReference>
<feature type="region of interest" description="Disordered" evidence="4">
    <location>
        <begin position="159"/>
        <end position="187"/>
    </location>
</feature>
<organism evidence="6 7">
    <name type="scientific">Helicoverpa armigera</name>
    <name type="common">Cotton bollworm</name>
    <name type="synonym">Heliothis armigera</name>
    <dbReference type="NCBI Taxonomy" id="29058"/>
    <lineage>
        <taxon>Eukaryota</taxon>
        <taxon>Metazoa</taxon>
        <taxon>Ecdysozoa</taxon>
        <taxon>Arthropoda</taxon>
        <taxon>Hexapoda</taxon>
        <taxon>Insecta</taxon>
        <taxon>Pterygota</taxon>
        <taxon>Neoptera</taxon>
        <taxon>Endopterygota</taxon>
        <taxon>Lepidoptera</taxon>
        <taxon>Glossata</taxon>
        <taxon>Ditrysia</taxon>
        <taxon>Noctuoidea</taxon>
        <taxon>Noctuidae</taxon>
        <taxon>Heliothinae</taxon>
        <taxon>Helicoverpa</taxon>
    </lineage>
</organism>
<keyword evidence="1 3" id="KW-0193">Cuticle</keyword>
<keyword evidence="2 5" id="KW-0732">Signal</keyword>
<dbReference type="InterPro" id="IPR000618">
    <property type="entry name" value="Insect_cuticle"/>
</dbReference>
<evidence type="ECO:0000256" key="2">
    <source>
        <dbReference type="ARBA" id="ARBA00022729"/>
    </source>
</evidence>
<dbReference type="PANTHER" id="PTHR12236">
    <property type="entry name" value="STRUCTURAL CONTITUENT OF CUTICLE"/>
    <property type="match status" value="1"/>
</dbReference>
<dbReference type="Pfam" id="PF00379">
    <property type="entry name" value="Chitin_bind_4"/>
    <property type="match status" value="1"/>
</dbReference>
<feature type="region of interest" description="Disordered" evidence="4">
    <location>
        <begin position="254"/>
        <end position="282"/>
    </location>
</feature>
<feature type="compositionally biased region" description="Basic and acidic residues" evidence="4">
    <location>
        <begin position="162"/>
        <end position="187"/>
    </location>
</feature>
<evidence type="ECO:0000256" key="3">
    <source>
        <dbReference type="PROSITE-ProRule" id="PRU00497"/>
    </source>
</evidence>
<reference evidence="6 7" key="1">
    <citation type="journal article" date="2017" name="BMC Biol.">
        <title>Genomic innovations, transcriptional plasticity and gene loss underlying the evolution and divergence of two highly polyphagous and invasive Helicoverpa pest species.</title>
        <authorList>
            <person name="Pearce S.L."/>
            <person name="Clarke D.F."/>
            <person name="East P.D."/>
            <person name="Elfekih S."/>
            <person name="Gordon K.H."/>
            <person name="Jermiin L.S."/>
            <person name="McGaughran A."/>
            <person name="Oakeshott J.G."/>
            <person name="Papanikolaou A."/>
            <person name="Perera O.P."/>
            <person name="Rane R.V."/>
            <person name="Richards S."/>
            <person name="Tay W.T."/>
            <person name="Walsh T.K."/>
            <person name="Anderson A."/>
            <person name="Anderson C.J."/>
            <person name="Asgari S."/>
            <person name="Board P.G."/>
            <person name="Bretschneider A."/>
            <person name="Campbell P.M."/>
            <person name="Chertemps T."/>
            <person name="Christeller J.T."/>
            <person name="Coppin C.W."/>
            <person name="Downes S.J."/>
            <person name="Duan G."/>
            <person name="Farnsworth C.A."/>
            <person name="Good R.T."/>
            <person name="Han L.B."/>
            <person name="Han Y.C."/>
            <person name="Hatje K."/>
            <person name="Horne I."/>
            <person name="Huang Y.P."/>
            <person name="Hughes D.S."/>
            <person name="Jacquin-Joly E."/>
            <person name="James W."/>
            <person name="Jhangiani S."/>
            <person name="Kollmar M."/>
            <person name="Kuwar S.S."/>
            <person name="Li S."/>
            <person name="Liu N.Y."/>
            <person name="Maibeche M.T."/>
            <person name="Miller J.R."/>
            <person name="Montagne N."/>
            <person name="Perry T."/>
            <person name="Qu J."/>
            <person name="Song S.V."/>
            <person name="Sutton G.G."/>
            <person name="Vogel H."/>
            <person name="Walenz B.P."/>
            <person name="Xu W."/>
            <person name="Zhang H.J."/>
            <person name="Zou Z."/>
            <person name="Batterham P."/>
            <person name="Edwards O.R."/>
            <person name="Feyereisen R."/>
            <person name="Gibbs R.A."/>
            <person name="Heckel D.G."/>
            <person name="McGrath A."/>
            <person name="Robin C."/>
            <person name="Scherer S.E."/>
            <person name="Worley K.C."/>
            <person name="Wu Y.D."/>
        </authorList>
    </citation>
    <scope>NUCLEOTIDE SEQUENCE [LARGE SCALE GENOMIC DNA]</scope>
    <source>
        <strain evidence="6">Harm_GR_Male_#8</strain>
        <tissue evidence="6">Whole organism</tissue>
    </source>
</reference>
<name>A0A2W1BVI0_HELAM</name>
<gene>
    <name evidence="6" type="primary">HaOG216940</name>
    <name evidence="6" type="ORF">B5X24_HaOG216940</name>
</gene>
<evidence type="ECO:0000313" key="6">
    <source>
        <dbReference type="EMBL" id="PZC78989.1"/>
    </source>
</evidence>
<dbReference type="InterPro" id="IPR031311">
    <property type="entry name" value="CHIT_BIND_RR_consensus"/>
</dbReference>
<accession>A0A2W1BVI0</accession>
<proteinExistence type="predicted"/>
<dbReference type="PRINTS" id="PR00947">
    <property type="entry name" value="CUTICLE"/>
</dbReference>
<feature type="signal peptide" evidence="5">
    <location>
        <begin position="1"/>
        <end position="17"/>
    </location>
</feature>
<dbReference type="GO" id="GO:0031012">
    <property type="term" value="C:extracellular matrix"/>
    <property type="evidence" value="ECO:0007669"/>
    <property type="project" value="TreeGrafter"/>
</dbReference>
<feature type="chain" id="PRO_5016160102" description="Cuticle protein" evidence="5">
    <location>
        <begin position="18"/>
        <end position="298"/>
    </location>
</feature>
<dbReference type="Proteomes" id="UP000249218">
    <property type="component" value="Unassembled WGS sequence"/>
</dbReference>
<dbReference type="PANTHER" id="PTHR12236:SF95">
    <property type="entry name" value="CUTICULAR PROTEIN 76BD, ISOFORM C-RELATED"/>
    <property type="match status" value="1"/>
</dbReference>
<dbReference type="InterPro" id="IPR051217">
    <property type="entry name" value="Insect_Cuticle_Struc_Prot"/>
</dbReference>